<dbReference type="InterPro" id="IPR006029">
    <property type="entry name" value="Neurotrans-gated_channel_TM"/>
</dbReference>
<dbReference type="GO" id="GO:0016020">
    <property type="term" value="C:membrane"/>
    <property type="evidence" value="ECO:0007669"/>
    <property type="project" value="InterPro"/>
</dbReference>
<feature type="transmembrane region" description="Helical" evidence="1">
    <location>
        <begin position="52"/>
        <end position="77"/>
    </location>
</feature>
<proteinExistence type="predicted"/>
<reference evidence="3" key="1">
    <citation type="journal article" date="2021" name="Genome Biol. Evol.">
        <title>A High-Quality Reference Genome for a Parasitic Bivalve with Doubly Uniparental Inheritance (Bivalvia: Unionida).</title>
        <authorList>
            <person name="Smith C.H."/>
        </authorList>
    </citation>
    <scope>NUCLEOTIDE SEQUENCE</scope>
    <source>
        <strain evidence="3">CHS0354</strain>
    </source>
</reference>
<dbReference type="CDD" id="cd19051">
    <property type="entry name" value="LGIC_TM_cation"/>
    <property type="match status" value="1"/>
</dbReference>
<dbReference type="PANTHER" id="PTHR18945">
    <property type="entry name" value="NEUROTRANSMITTER GATED ION CHANNEL"/>
    <property type="match status" value="1"/>
</dbReference>
<protein>
    <recommendedName>
        <fullName evidence="2">Neurotransmitter-gated ion-channel transmembrane domain-containing protein</fullName>
    </recommendedName>
</protein>
<gene>
    <name evidence="3" type="ORF">CHS0354_009137</name>
</gene>
<accession>A0AAE0W0V1</accession>
<keyword evidence="1" id="KW-1133">Transmembrane helix</keyword>
<dbReference type="Gene3D" id="1.20.58.390">
    <property type="entry name" value="Neurotransmitter-gated ion-channel transmembrane domain"/>
    <property type="match status" value="1"/>
</dbReference>
<sequence length="263" mass="29668">MFEDFCISRANGEWTIVSTSLKDEDLQNTRPDGVVETNCQLDYIFILERRPAFYAINILLPIILSSFLTSVVFLVPIHAGEKVSYILTLILAIAVLLTLIADSLPHTSLTVSVLGIYLAITMFFSVLSAVVTVLLLGIFHNKEKVDTTSKFYKLTLLISTIICWEGLKIRSKRGHSNTRNKVVPNGAFPLKKMNQIMEDVEDIDKEPAETSVTVKALEKKVYTWEEIANIWDQFCFRAVFTLTLICTFSFLVTLALGDKNQYV</sequence>
<feature type="transmembrane region" description="Helical" evidence="1">
    <location>
        <begin position="113"/>
        <end position="139"/>
    </location>
</feature>
<dbReference type="InterPro" id="IPR038050">
    <property type="entry name" value="Neuro_actylchol_rec"/>
</dbReference>
<dbReference type="SUPFAM" id="SSF90112">
    <property type="entry name" value="Neurotransmitter-gated ion-channel transmembrane pore"/>
    <property type="match status" value="1"/>
</dbReference>
<feature type="domain" description="Neurotransmitter-gated ion-channel transmembrane" evidence="2">
    <location>
        <begin position="58"/>
        <end position="178"/>
    </location>
</feature>
<feature type="transmembrane region" description="Helical" evidence="1">
    <location>
        <begin position="83"/>
        <end position="101"/>
    </location>
</feature>
<keyword evidence="4" id="KW-1185">Reference proteome</keyword>
<dbReference type="AlphaFoldDB" id="A0AAE0W0V1"/>
<dbReference type="GO" id="GO:0004888">
    <property type="term" value="F:transmembrane signaling receptor activity"/>
    <property type="evidence" value="ECO:0007669"/>
    <property type="project" value="InterPro"/>
</dbReference>
<feature type="transmembrane region" description="Helical" evidence="1">
    <location>
        <begin position="234"/>
        <end position="257"/>
    </location>
</feature>
<dbReference type="Proteomes" id="UP001195483">
    <property type="component" value="Unassembled WGS sequence"/>
</dbReference>
<evidence type="ECO:0000259" key="2">
    <source>
        <dbReference type="Pfam" id="PF02932"/>
    </source>
</evidence>
<evidence type="ECO:0000313" key="4">
    <source>
        <dbReference type="Proteomes" id="UP001195483"/>
    </source>
</evidence>
<comment type="caution">
    <text evidence="3">The sequence shown here is derived from an EMBL/GenBank/DDBJ whole genome shotgun (WGS) entry which is preliminary data.</text>
</comment>
<dbReference type="InterPro" id="IPR006201">
    <property type="entry name" value="Neur_channel"/>
</dbReference>
<evidence type="ECO:0000313" key="3">
    <source>
        <dbReference type="EMBL" id="KAK3596999.1"/>
    </source>
</evidence>
<organism evidence="3 4">
    <name type="scientific">Potamilus streckersoni</name>
    <dbReference type="NCBI Taxonomy" id="2493646"/>
    <lineage>
        <taxon>Eukaryota</taxon>
        <taxon>Metazoa</taxon>
        <taxon>Spiralia</taxon>
        <taxon>Lophotrochozoa</taxon>
        <taxon>Mollusca</taxon>
        <taxon>Bivalvia</taxon>
        <taxon>Autobranchia</taxon>
        <taxon>Heteroconchia</taxon>
        <taxon>Palaeoheterodonta</taxon>
        <taxon>Unionida</taxon>
        <taxon>Unionoidea</taxon>
        <taxon>Unionidae</taxon>
        <taxon>Ambleminae</taxon>
        <taxon>Lampsilini</taxon>
        <taxon>Potamilus</taxon>
    </lineage>
</organism>
<dbReference type="GO" id="GO:0005216">
    <property type="term" value="F:monoatomic ion channel activity"/>
    <property type="evidence" value="ECO:0007669"/>
    <property type="project" value="InterPro"/>
</dbReference>
<reference evidence="3" key="2">
    <citation type="journal article" date="2021" name="Genome Biol. Evol.">
        <title>Developing a high-quality reference genome for a parasitic bivalve with doubly uniparental inheritance (Bivalvia: Unionida).</title>
        <authorList>
            <person name="Smith C.H."/>
        </authorList>
    </citation>
    <scope>NUCLEOTIDE SEQUENCE</scope>
    <source>
        <strain evidence="3">CHS0354</strain>
        <tissue evidence="3">Mantle</tissue>
    </source>
</reference>
<reference evidence="3" key="3">
    <citation type="submission" date="2023-05" db="EMBL/GenBank/DDBJ databases">
        <authorList>
            <person name="Smith C.H."/>
        </authorList>
    </citation>
    <scope>NUCLEOTIDE SEQUENCE</scope>
    <source>
        <strain evidence="3">CHS0354</strain>
        <tissue evidence="3">Mantle</tissue>
    </source>
</reference>
<keyword evidence="1" id="KW-0812">Transmembrane</keyword>
<dbReference type="Pfam" id="PF02932">
    <property type="entry name" value="Neur_chan_memb"/>
    <property type="match status" value="1"/>
</dbReference>
<dbReference type="InterPro" id="IPR036719">
    <property type="entry name" value="Neuro-gated_channel_TM_sf"/>
</dbReference>
<name>A0AAE0W0V1_9BIVA</name>
<dbReference type="EMBL" id="JAEAOA010000592">
    <property type="protein sequence ID" value="KAK3596999.1"/>
    <property type="molecule type" value="Genomic_DNA"/>
</dbReference>
<keyword evidence="1" id="KW-0472">Membrane</keyword>
<evidence type="ECO:0000256" key="1">
    <source>
        <dbReference type="SAM" id="Phobius"/>
    </source>
</evidence>